<dbReference type="PANTHER" id="PTHR44757:SF2">
    <property type="entry name" value="BIOFILM ARCHITECTURE MAINTENANCE PROTEIN MBAA"/>
    <property type="match status" value="1"/>
</dbReference>
<evidence type="ECO:0000313" key="5">
    <source>
        <dbReference type="EMBL" id="GFK93013.1"/>
    </source>
</evidence>
<dbReference type="InterPro" id="IPR000700">
    <property type="entry name" value="PAS-assoc_C"/>
</dbReference>
<dbReference type="NCBIfam" id="TIGR00229">
    <property type="entry name" value="sensory_box"/>
    <property type="match status" value="1"/>
</dbReference>
<dbReference type="SUPFAM" id="SSF55785">
    <property type="entry name" value="PYP-like sensor domain (PAS domain)"/>
    <property type="match status" value="1"/>
</dbReference>
<dbReference type="PANTHER" id="PTHR44757">
    <property type="entry name" value="DIGUANYLATE CYCLASE DGCP"/>
    <property type="match status" value="1"/>
</dbReference>
<dbReference type="InterPro" id="IPR029787">
    <property type="entry name" value="Nucleotide_cyclase"/>
</dbReference>
<dbReference type="InterPro" id="IPR035919">
    <property type="entry name" value="EAL_sf"/>
</dbReference>
<dbReference type="PROSITE" id="PS50113">
    <property type="entry name" value="PAC"/>
    <property type="match status" value="1"/>
</dbReference>
<dbReference type="PROSITE" id="PS50112">
    <property type="entry name" value="PAS"/>
    <property type="match status" value="1"/>
</dbReference>
<feature type="domain" description="PAC" evidence="2">
    <location>
        <begin position="90"/>
        <end position="142"/>
    </location>
</feature>
<dbReference type="SMART" id="SM00267">
    <property type="entry name" value="GGDEF"/>
    <property type="match status" value="1"/>
</dbReference>
<dbReference type="SUPFAM" id="SSF141868">
    <property type="entry name" value="EAL domain-like"/>
    <property type="match status" value="1"/>
</dbReference>
<dbReference type="InterPro" id="IPR001633">
    <property type="entry name" value="EAL_dom"/>
</dbReference>
<dbReference type="InterPro" id="IPR000014">
    <property type="entry name" value="PAS"/>
</dbReference>
<dbReference type="Proteomes" id="UP000494245">
    <property type="component" value="Unassembled WGS sequence"/>
</dbReference>
<dbReference type="Gene3D" id="3.30.70.270">
    <property type="match status" value="1"/>
</dbReference>
<dbReference type="EMBL" id="BLTE01000002">
    <property type="protein sequence ID" value="GFK93013.1"/>
    <property type="molecule type" value="Genomic_DNA"/>
</dbReference>
<dbReference type="PROSITE" id="PS50887">
    <property type="entry name" value="GGDEF"/>
    <property type="match status" value="1"/>
</dbReference>
<evidence type="ECO:0000259" key="1">
    <source>
        <dbReference type="PROSITE" id="PS50112"/>
    </source>
</evidence>
<dbReference type="Gene3D" id="3.20.20.450">
    <property type="entry name" value="EAL domain"/>
    <property type="match status" value="1"/>
</dbReference>
<dbReference type="SMART" id="SM00086">
    <property type="entry name" value="PAC"/>
    <property type="match status" value="1"/>
</dbReference>
<evidence type="ECO:0000259" key="2">
    <source>
        <dbReference type="PROSITE" id="PS50113"/>
    </source>
</evidence>
<dbReference type="CDD" id="cd00130">
    <property type="entry name" value="PAS"/>
    <property type="match status" value="1"/>
</dbReference>
<dbReference type="FunFam" id="3.20.20.450:FF:000001">
    <property type="entry name" value="Cyclic di-GMP phosphodiesterase yahA"/>
    <property type="match status" value="1"/>
</dbReference>
<dbReference type="Gene3D" id="3.30.450.20">
    <property type="entry name" value="PAS domain"/>
    <property type="match status" value="1"/>
</dbReference>
<comment type="caution">
    <text evidence="5">The sequence shown here is derived from an EMBL/GenBank/DDBJ whole genome shotgun (WGS) entry which is preliminary data.</text>
</comment>
<dbReference type="InterPro" id="IPR052155">
    <property type="entry name" value="Biofilm_reg_signaling"/>
</dbReference>
<feature type="domain" description="PAS" evidence="1">
    <location>
        <begin position="17"/>
        <end position="63"/>
    </location>
</feature>
<feature type="domain" description="EAL" evidence="3">
    <location>
        <begin position="316"/>
        <end position="571"/>
    </location>
</feature>
<feature type="domain" description="GGDEF" evidence="4">
    <location>
        <begin position="174"/>
        <end position="307"/>
    </location>
</feature>
<evidence type="ECO:0000259" key="4">
    <source>
        <dbReference type="PROSITE" id="PS50887"/>
    </source>
</evidence>
<dbReference type="CDD" id="cd01948">
    <property type="entry name" value="EAL"/>
    <property type="match status" value="1"/>
</dbReference>
<protein>
    <submittedName>
        <fullName evidence="5">Phytochrome-like protein cph2</fullName>
    </submittedName>
</protein>
<accession>A0A6V8LJX6</accession>
<evidence type="ECO:0000259" key="3">
    <source>
        <dbReference type="PROSITE" id="PS50883"/>
    </source>
</evidence>
<dbReference type="PROSITE" id="PS50883">
    <property type="entry name" value="EAL"/>
    <property type="match status" value="1"/>
</dbReference>
<dbReference type="SUPFAM" id="SSF55073">
    <property type="entry name" value="Nucleotide cyclase"/>
    <property type="match status" value="1"/>
</dbReference>
<dbReference type="Pfam" id="PF13426">
    <property type="entry name" value="PAS_9"/>
    <property type="match status" value="1"/>
</dbReference>
<organism evidence="5 6">
    <name type="scientific">Fundidesulfovibrio magnetotacticus</name>
    <dbReference type="NCBI Taxonomy" id="2730080"/>
    <lineage>
        <taxon>Bacteria</taxon>
        <taxon>Pseudomonadati</taxon>
        <taxon>Thermodesulfobacteriota</taxon>
        <taxon>Desulfovibrionia</taxon>
        <taxon>Desulfovibrionales</taxon>
        <taxon>Desulfovibrionaceae</taxon>
        <taxon>Fundidesulfovibrio</taxon>
    </lineage>
</organism>
<dbReference type="InterPro" id="IPR043128">
    <property type="entry name" value="Rev_trsase/Diguanyl_cyclase"/>
</dbReference>
<dbReference type="CDD" id="cd01949">
    <property type="entry name" value="GGDEF"/>
    <property type="match status" value="1"/>
</dbReference>
<dbReference type="InterPro" id="IPR001610">
    <property type="entry name" value="PAC"/>
</dbReference>
<reference evidence="5 6" key="2">
    <citation type="submission" date="2020-05" db="EMBL/GenBank/DDBJ databases">
        <title>Draft genome sequence of Desulfovibrio sp. strainFSS-1.</title>
        <authorList>
            <person name="Shimoshige H."/>
            <person name="Kobayashi H."/>
            <person name="Maekawa T."/>
        </authorList>
    </citation>
    <scope>NUCLEOTIDE SEQUENCE [LARGE SCALE GENOMIC DNA]</scope>
    <source>
        <strain evidence="5 6">SIID29052-01</strain>
    </source>
</reference>
<dbReference type="SMART" id="SM00091">
    <property type="entry name" value="PAS"/>
    <property type="match status" value="1"/>
</dbReference>
<dbReference type="InterPro" id="IPR000160">
    <property type="entry name" value="GGDEF_dom"/>
</dbReference>
<keyword evidence="6" id="KW-1185">Reference proteome</keyword>
<dbReference type="AlphaFoldDB" id="A0A6V8LJX6"/>
<dbReference type="NCBIfam" id="TIGR00254">
    <property type="entry name" value="GGDEF"/>
    <property type="match status" value="1"/>
</dbReference>
<dbReference type="Pfam" id="PF00990">
    <property type="entry name" value="GGDEF"/>
    <property type="match status" value="1"/>
</dbReference>
<dbReference type="Pfam" id="PF00563">
    <property type="entry name" value="EAL"/>
    <property type="match status" value="1"/>
</dbReference>
<reference evidence="5 6" key="1">
    <citation type="submission" date="2020-04" db="EMBL/GenBank/DDBJ databases">
        <authorList>
            <consortium name="Desulfovibrio sp. FSS-1 genome sequencing consortium"/>
            <person name="Shimoshige H."/>
            <person name="Kobayashi H."/>
            <person name="Maekawa T."/>
        </authorList>
    </citation>
    <scope>NUCLEOTIDE SEQUENCE [LARGE SCALE GENOMIC DNA]</scope>
    <source>
        <strain evidence="5 6">SIID29052-01</strain>
    </source>
</reference>
<evidence type="ECO:0000313" key="6">
    <source>
        <dbReference type="Proteomes" id="UP000494245"/>
    </source>
</evidence>
<gene>
    <name evidence="5" type="primary">cph2_3</name>
    <name evidence="5" type="ORF">NNJEOMEG_00842</name>
</gene>
<name>A0A6V8LJX6_9BACT</name>
<proteinExistence type="predicted"/>
<dbReference type="InterPro" id="IPR035965">
    <property type="entry name" value="PAS-like_dom_sf"/>
</dbReference>
<sequence>MGLRMDTSSPALSRDETRRLLEALMDNSLEGVTVTGPDGRIEWVNKAFTAITGFAPEEVLGQTPRVLKSDRHDEAFYRDMWQSLAENGRWEGEIWNRRKSGEAYPEWLRITALPDDSGRLVRYLAVFHDLTDLKRQRDMLLHEAYHDALTGLPNRHLFLDRLGQALRQSQGQGRHVGVVCLDLDRFKTVNDSLGHVTGDIILSEVAQRLAPLMRQADTLSRFGGDSFYLLLDALRDPEDAAHVAGRALACLSDPMTVRGEEIYISASVGITISPADGHDPSQLVRNAELAMYRAKDAGRNNFAFFTEDLGERVMGALRLENDLRKALARKDFVLHYQPRVDMLTGQITGMEALVRWSQPDGGLVSPADFIPLAEETGLILSLGEWVLEEACRQTALWSAEGLGALKVSVNLSPRQLEQPGLTGRTLALLERTGLPPEQLEVEVTESVFLKDFGMVSQALSALAEAGVGVALDDFGTGYSSLAYLKKLPIKTLKIDKSFVDGLPLDRDDAAIVTSIVSIAANLNMDVVAEGVESSAQLEFLRRLNCCSSFQGYLFARPLAASEFALLMARGGYYDFKDHLK</sequence>
<dbReference type="SMART" id="SM00052">
    <property type="entry name" value="EAL"/>
    <property type="match status" value="1"/>
</dbReference>